<dbReference type="Proteomes" id="UP000018466">
    <property type="component" value="Unassembled WGS sequence"/>
</dbReference>
<evidence type="ECO:0000313" key="3">
    <source>
        <dbReference type="EMBL" id="EHO16195.1"/>
    </source>
</evidence>
<comment type="caution">
    <text evidence="3">The sequence shown here is derived from an EMBL/GenBank/DDBJ whole genome shotgun (WGS) entry which is preliminary data.</text>
</comment>
<dbReference type="InterPro" id="IPR050345">
    <property type="entry name" value="Aliph_Amidase/BUP"/>
</dbReference>
<evidence type="ECO:0000256" key="1">
    <source>
        <dbReference type="ARBA" id="ARBA00022801"/>
    </source>
</evidence>
<dbReference type="Pfam" id="PF00795">
    <property type="entry name" value="CN_hydrolase"/>
    <property type="match status" value="1"/>
</dbReference>
<dbReference type="PANTHER" id="PTHR43674">
    <property type="entry name" value="NITRILASE C965.09-RELATED"/>
    <property type="match status" value="1"/>
</dbReference>
<reference evidence="3 4" key="1">
    <citation type="submission" date="2011-10" db="EMBL/GenBank/DDBJ databases">
        <title>The Genome Sequence of Lachnospiraceae bacterium ACC2.</title>
        <authorList>
            <consortium name="The Broad Institute Genome Sequencing Platform"/>
            <person name="Earl A."/>
            <person name="Ward D."/>
            <person name="Feldgarden M."/>
            <person name="Gevers D."/>
            <person name="Sizova M."/>
            <person name="Hazen A."/>
            <person name="Epstein S."/>
            <person name="Young S.K."/>
            <person name="Zeng Q."/>
            <person name="Gargeya S."/>
            <person name="Fitzgerald M."/>
            <person name="Haas B."/>
            <person name="Abouelleil A."/>
            <person name="Alvarado L."/>
            <person name="Arachchi H.M."/>
            <person name="Berlin A."/>
            <person name="Brown A."/>
            <person name="Chapman S.B."/>
            <person name="Chen Z."/>
            <person name="Dunbar C."/>
            <person name="Freedman E."/>
            <person name="Gearin G."/>
            <person name="Goldberg J."/>
            <person name="Griggs A."/>
            <person name="Gujja S."/>
            <person name="Heiman D."/>
            <person name="Howarth C."/>
            <person name="Larson L."/>
            <person name="Lui A."/>
            <person name="MacDonald P.J.P."/>
            <person name="Montmayeur A."/>
            <person name="Murphy C."/>
            <person name="Neiman D."/>
            <person name="Pearson M."/>
            <person name="Priest M."/>
            <person name="Roberts A."/>
            <person name="Saif S."/>
            <person name="Shea T."/>
            <person name="Shenoy N."/>
            <person name="Sisk P."/>
            <person name="Stolte C."/>
            <person name="Sykes S."/>
            <person name="Wortman J."/>
            <person name="Nusbaum C."/>
            <person name="Birren B."/>
        </authorList>
    </citation>
    <scope>NUCLEOTIDE SEQUENCE [LARGE SCALE GENOMIC DNA]</scope>
    <source>
        <strain evidence="3 4">ACC2</strain>
    </source>
</reference>
<organism evidence="3 4">
    <name type="scientific">Stomatobaculum longum</name>
    <dbReference type="NCBI Taxonomy" id="796942"/>
    <lineage>
        <taxon>Bacteria</taxon>
        <taxon>Bacillati</taxon>
        <taxon>Bacillota</taxon>
        <taxon>Clostridia</taxon>
        <taxon>Lachnospirales</taxon>
        <taxon>Lachnospiraceae</taxon>
        <taxon>Stomatobaculum</taxon>
    </lineage>
</organism>
<keyword evidence="1" id="KW-0378">Hydrolase</keyword>
<keyword evidence="4" id="KW-1185">Reference proteome</keyword>
<dbReference type="RefSeq" id="WP_009533348.1">
    <property type="nucleotide sequence ID" value="NZ_JH590863.1"/>
</dbReference>
<dbReference type="Gene3D" id="3.60.110.10">
    <property type="entry name" value="Carbon-nitrogen hydrolase"/>
    <property type="match status" value="1"/>
</dbReference>
<dbReference type="CDD" id="cd07197">
    <property type="entry name" value="nitrilase"/>
    <property type="match status" value="1"/>
</dbReference>
<dbReference type="AlphaFoldDB" id="A0AA37DFV8"/>
<gene>
    <name evidence="3" type="ORF">HMPREF9623_01516</name>
</gene>
<feature type="domain" description="CN hydrolase" evidence="2">
    <location>
        <begin position="110"/>
        <end position="352"/>
    </location>
</feature>
<dbReference type="EMBL" id="AGEL01000010">
    <property type="protein sequence ID" value="EHO16195.1"/>
    <property type="molecule type" value="Genomic_DNA"/>
</dbReference>
<dbReference type="GeneID" id="86941252"/>
<name>A0AA37DFV8_9FIRM</name>
<protein>
    <recommendedName>
        <fullName evidence="2">CN hydrolase domain-containing protein</fullName>
    </recommendedName>
</protein>
<evidence type="ECO:0000313" key="4">
    <source>
        <dbReference type="Proteomes" id="UP000018466"/>
    </source>
</evidence>
<dbReference type="InterPro" id="IPR003010">
    <property type="entry name" value="C-N_Hydrolase"/>
</dbReference>
<evidence type="ECO:0000259" key="2">
    <source>
        <dbReference type="PROSITE" id="PS50263"/>
    </source>
</evidence>
<dbReference type="GO" id="GO:0016811">
    <property type="term" value="F:hydrolase activity, acting on carbon-nitrogen (but not peptide) bonds, in linear amides"/>
    <property type="evidence" value="ECO:0007669"/>
    <property type="project" value="TreeGrafter"/>
</dbReference>
<dbReference type="InterPro" id="IPR036526">
    <property type="entry name" value="C-N_Hydrolase_sf"/>
</dbReference>
<proteinExistence type="predicted"/>
<dbReference type="SUPFAM" id="SSF56317">
    <property type="entry name" value="Carbon-nitrogen hydrolase"/>
    <property type="match status" value="1"/>
</dbReference>
<dbReference type="InterPro" id="IPR058807">
    <property type="entry name" value="ScoMcrA_N"/>
</dbReference>
<dbReference type="PANTHER" id="PTHR43674:SF2">
    <property type="entry name" value="BETA-UREIDOPROPIONASE"/>
    <property type="match status" value="1"/>
</dbReference>
<dbReference type="PROSITE" id="PS50263">
    <property type="entry name" value="CN_HYDROLASE"/>
    <property type="match status" value="1"/>
</dbReference>
<sequence>MKQTKDWKLVTREHVICAIKRFVEERPEYPAARSTYLIYEGKKYPAKHIRGMAYREAFGIEIGKDEYSGGMETVRFFERLGFETLHIEKLRLEETPDEAKEEGKRSDKKVKLRVCMYLQTENEQEEEPFEKAMRIVKANKVDILVFPEFCYVPFLADVCFPNILSERDYHSFVEKAERLSRELGCALIVNDEDIKGHIYSIYVNAGAKKNETRHALYIKHTMTGCSAFETENYPEVIESLFRPIAFKGYKIGMSICYDCNYSLFGRIYGLQGVDLILNSTGGDVVYSKWYRYNKARAIENHCFNLVTMGGYSEHNYVYGFNRLGGVMEPVCLNRQADDAEIPAGLFLFDLEKDNAHMTAEEVQLATENKYQAFKAPATSVHRLLQSAKKLSQGLYVRAHEDCNLVIAILEGDDILKAEKVLPLLYSDVLKPIPNKRYILVSHYEHLDEDKFRNQLSTVLKVRAMENFCAVILYSDIKNVCYQTGKAKNPQELKAVRGMYGIDLGRTSGPEAIWRNKEGCKAAWRENFERLIAYCNQSLSKS</sequence>
<accession>A0AA37DFV8</accession>
<dbReference type="Pfam" id="PF26345">
    <property type="entry name" value="ScoMcrA_N"/>
    <property type="match status" value="1"/>
</dbReference>